<accession>A0A2M4CIQ9</accession>
<proteinExistence type="predicted"/>
<dbReference type="EMBL" id="GGFL01000957">
    <property type="protein sequence ID" value="MBW65135.1"/>
    <property type="molecule type" value="Transcribed_RNA"/>
</dbReference>
<organism evidence="1">
    <name type="scientific">Anopheles darlingi</name>
    <name type="common">Mosquito</name>
    <dbReference type="NCBI Taxonomy" id="43151"/>
    <lineage>
        <taxon>Eukaryota</taxon>
        <taxon>Metazoa</taxon>
        <taxon>Ecdysozoa</taxon>
        <taxon>Arthropoda</taxon>
        <taxon>Hexapoda</taxon>
        <taxon>Insecta</taxon>
        <taxon>Pterygota</taxon>
        <taxon>Neoptera</taxon>
        <taxon>Endopterygota</taxon>
        <taxon>Diptera</taxon>
        <taxon>Nematocera</taxon>
        <taxon>Culicoidea</taxon>
        <taxon>Culicidae</taxon>
        <taxon>Anophelinae</taxon>
        <taxon>Anopheles</taxon>
    </lineage>
</organism>
<protein>
    <submittedName>
        <fullName evidence="1">Uncharacterized protein</fullName>
    </submittedName>
</protein>
<reference evidence="1" key="1">
    <citation type="submission" date="2018-01" db="EMBL/GenBank/DDBJ databases">
        <title>An insight into the sialome of Amazonian anophelines.</title>
        <authorList>
            <person name="Ribeiro J.M."/>
            <person name="Scarpassa V."/>
            <person name="Calvo E."/>
        </authorList>
    </citation>
    <scope>NUCLEOTIDE SEQUENCE</scope>
</reference>
<evidence type="ECO:0000313" key="1">
    <source>
        <dbReference type="EMBL" id="MBW65135.1"/>
    </source>
</evidence>
<dbReference type="AlphaFoldDB" id="A0A2M4CIQ9"/>
<sequence>MVLLAQGPWPFTNENVLESKINSQSYKNKQNYPRDYFNRLSVFENPCPAFVLGVHYFKETRSQSLMGPQVAEAPLFFAAWIQ</sequence>
<name>A0A2M4CIQ9_ANODA</name>